<dbReference type="GO" id="GO:0005886">
    <property type="term" value="C:plasma membrane"/>
    <property type="evidence" value="ECO:0007669"/>
    <property type="project" value="TreeGrafter"/>
</dbReference>
<dbReference type="Pfam" id="PF00084">
    <property type="entry name" value="Sushi"/>
    <property type="match status" value="1"/>
</dbReference>
<dbReference type="InterPro" id="IPR053067">
    <property type="entry name" value="SUSD3"/>
</dbReference>
<dbReference type="InterPro" id="IPR035976">
    <property type="entry name" value="Sushi/SCR/CCP_sf"/>
</dbReference>
<dbReference type="PANTHER" id="PTHR46879">
    <property type="entry name" value="SUSHI DOMAIN-CONTAINING PROTEIN 3"/>
    <property type="match status" value="1"/>
</dbReference>
<comment type="caution">
    <text evidence="2">Lacks conserved residue(s) required for the propagation of feature annotation.</text>
</comment>
<sequence length="269" mass="29527">MIYSTRVCSKLKKGTGQCSQIFPPQLGTLQIIHGNGTTVGTVITFQCSAEHQLEGQGVVTCIWKGNSAQWTAGVPSCKPISKYETFGFKVAVIASIVSCAIILLMSMAFLTCCLIKCVKKSERRRTERAQLDASTYLRGAVVVPAIGSQAASSPSFLTLPHWIQTWKKGCRLDEAVDVHRRGICSCGTSSELKNWKTCKLLILVLKAEIITIIKSSGKKQYLMMGLTWHMTTKASADSRKNGLETSQFLLITEKMTISLSSTKVHPLKY</sequence>
<evidence type="ECO:0000256" key="3">
    <source>
        <dbReference type="SAM" id="Phobius"/>
    </source>
</evidence>
<keyword evidence="1 2" id="KW-1015">Disulfide bond</keyword>
<name>A0A3Q0G083_ALLSI</name>
<keyword evidence="5" id="KW-1185">Reference proteome</keyword>
<evidence type="ECO:0000313" key="6">
    <source>
        <dbReference type="RefSeq" id="XP_025052917.1"/>
    </source>
</evidence>
<keyword evidence="3" id="KW-0472">Membrane</keyword>
<keyword evidence="3" id="KW-0812">Transmembrane</keyword>
<dbReference type="AlphaFoldDB" id="A0A3Q0G083"/>
<feature type="domain" description="Sushi" evidence="4">
    <location>
        <begin position="16"/>
        <end position="79"/>
    </location>
</feature>
<dbReference type="GeneID" id="102374459"/>
<dbReference type="RefSeq" id="XP_025052917.1">
    <property type="nucleotide sequence ID" value="XM_025197132.1"/>
</dbReference>
<dbReference type="CTD" id="203328"/>
<evidence type="ECO:0000259" key="4">
    <source>
        <dbReference type="PROSITE" id="PS50923"/>
    </source>
</evidence>
<gene>
    <name evidence="6" type="primary">SUSD3</name>
</gene>
<dbReference type="SMART" id="SM00032">
    <property type="entry name" value="CCP"/>
    <property type="match status" value="1"/>
</dbReference>
<dbReference type="Gene3D" id="2.10.70.10">
    <property type="entry name" value="Complement Module, domain 1"/>
    <property type="match status" value="1"/>
</dbReference>
<feature type="transmembrane region" description="Helical" evidence="3">
    <location>
        <begin position="90"/>
        <end position="115"/>
    </location>
</feature>
<evidence type="ECO:0000313" key="5">
    <source>
        <dbReference type="Proteomes" id="UP000189705"/>
    </source>
</evidence>
<dbReference type="SUPFAM" id="SSF57535">
    <property type="entry name" value="Complement control module/SCR domain"/>
    <property type="match status" value="1"/>
</dbReference>
<evidence type="ECO:0000256" key="1">
    <source>
        <dbReference type="ARBA" id="ARBA00023157"/>
    </source>
</evidence>
<reference evidence="6" key="1">
    <citation type="submission" date="2025-08" db="UniProtKB">
        <authorList>
            <consortium name="RefSeq"/>
        </authorList>
    </citation>
    <scope>IDENTIFICATION</scope>
</reference>
<keyword evidence="3" id="KW-1133">Transmembrane helix</keyword>
<dbReference type="InterPro" id="IPR000436">
    <property type="entry name" value="Sushi_SCR_CCP_dom"/>
</dbReference>
<protein>
    <submittedName>
        <fullName evidence="6">Sushi domain-containing protein 3 isoform X5</fullName>
    </submittedName>
</protein>
<dbReference type="PANTHER" id="PTHR46879:SF1">
    <property type="entry name" value="SUSHI DOMAIN-CONTAINING PROTEIN 3"/>
    <property type="match status" value="1"/>
</dbReference>
<dbReference type="Proteomes" id="UP000189705">
    <property type="component" value="Unplaced"/>
</dbReference>
<keyword evidence="2" id="KW-0768">Sushi</keyword>
<feature type="disulfide bond" evidence="2">
    <location>
        <begin position="18"/>
        <end position="61"/>
    </location>
</feature>
<dbReference type="CDD" id="cd00033">
    <property type="entry name" value="CCP"/>
    <property type="match status" value="1"/>
</dbReference>
<evidence type="ECO:0000256" key="2">
    <source>
        <dbReference type="PROSITE-ProRule" id="PRU00302"/>
    </source>
</evidence>
<proteinExistence type="predicted"/>
<accession>A0A3Q0G083</accession>
<organism evidence="5 6">
    <name type="scientific">Alligator sinensis</name>
    <name type="common">Chinese alligator</name>
    <dbReference type="NCBI Taxonomy" id="38654"/>
    <lineage>
        <taxon>Eukaryota</taxon>
        <taxon>Metazoa</taxon>
        <taxon>Chordata</taxon>
        <taxon>Craniata</taxon>
        <taxon>Vertebrata</taxon>
        <taxon>Euteleostomi</taxon>
        <taxon>Archelosauria</taxon>
        <taxon>Archosauria</taxon>
        <taxon>Crocodylia</taxon>
        <taxon>Alligatoridae</taxon>
        <taxon>Alligatorinae</taxon>
        <taxon>Alligator</taxon>
    </lineage>
</organism>
<dbReference type="PROSITE" id="PS50923">
    <property type="entry name" value="SUSHI"/>
    <property type="match status" value="1"/>
</dbReference>